<dbReference type="EMBL" id="AXNV01000065">
    <property type="protein sequence ID" value="ERT44567.1"/>
    <property type="molecule type" value="Genomic_DNA"/>
</dbReference>
<evidence type="ECO:0000313" key="2">
    <source>
        <dbReference type="EMBL" id="ERT44567.1"/>
    </source>
</evidence>
<feature type="compositionally biased region" description="Basic and acidic residues" evidence="1">
    <location>
        <begin position="103"/>
        <end position="141"/>
    </location>
</feature>
<protein>
    <submittedName>
        <fullName evidence="2">Uncharacterized protein</fullName>
    </submittedName>
</protein>
<feature type="compositionally biased region" description="Low complexity" evidence="1">
    <location>
        <begin position="154"/>
        <end position="173"/>
    </location>
</feature>
<feature type="compositionally biased region" description="Low complexity" evidence="1">
    <location>
        <begin position="93"/>
        <end position="102"/>
    </location>
</feature>
<name>U7TKZ3_FUSNU</name>
<accession>U7TKZ3</accession>
<gene>
    <name evidence="2" type="ORF">HMPREF1767_02432</name>
</gene>
<feature type="compositionally biased region" description="Polar residues" evidence="1">
    <location>
        <begin position="174"/>
        <end position="200"/>
    </location>
</feature>
<feature type="non-terminal residue" evidence="2">
    <location>
        <position position="1"/>
    </location>
</feature>
<evidence type="ECO:0000256" key="1">
    <source>
        <dbReference type="SAM" id="MobiDB-lite"/>
    </source>
</evidence>
<dbReference type="AlphaFoldDB" id="U7TKZ3"/>
<proteinExistence type="predicted"/>
<comment type="caution">
    <text evidence="2">The sequence shown here is derived from an EMBL/GenBank/DDBJ whole genome shotgun (WGS) entry which is preliminary data.</text>
</comment>
<sequence>ATLPEKDKEAIKKVTMEVYEDIKEKLSEFGNNIKISYAVAKTLIEKKLREKGIIAEVKIDEDKNGNLTYIISPLDKSDKRNFKLANSSGTNISKASSSNNSDKNSEKKEENINKDNKDNKDNKEPNDNEEKKQTPKNKDDSNVGLKIGAGAGAAYGANSGTKNSNSKNTTNTAQENSNKNANPSNQRGQVSQSNKNNANKPKTEESNPDNQQANKIVTSNSQEEAPATKMSTNQGIKMGNLTVYKDYVIGERGATYKLRGLTINGDKYYENNDSKYVIKNDKLVKIEATQVAEKFPTGDEKYYGRSEIDILNEVNNTISNTEDKYKSQKSYYNRKEVPYGTKDSVRPEGRSDGLNRTIEVKNYDIDKNSSSMISKIVEQAKERDIHLPEGNTQEVYIDIRNQNVSLEKQEFIKNKIEKDSNGIIKKENIHFKK</sequence>
<feature type="region of interest" description="Disordered" evidence="1">
    <location>
        <begin position="78"/>
        <end position="213"/>
    </location>
</feature>
<reference evidence="2" key="1">
    <citation type="submission" date="2013-10" db="EMBL/GenBank/DDBJ databases">
        <title>The Genome Sequence of Fusobacterium nucleatum CTI-6.</title>
        <authorList>
            <consortium name="The Broad Institute Genomics Platform"/>
            <person name="Earl A."/>
            <person name="Ward D."/>
            <person name="Feldgarden M."/>
            <person name="Gevers D."/>
            <person name="Kostic A."/>
            <person name="Garrett W."/>
            <person name="Young S.K."/>
            <person name="Zeng Q."/>
            <person name="Gargeya S."/>
            <person name="Fitzgerald M."/>
            <person name="Abouelleil A."/>
            <person name="Alvarado L."/>
            <person name="Berlin A.M."/>
            <person name="Chapman S.B."/>
            <person name="Gainer-Dewar J."/>
            <person name="Goldberg J."/>
            <person name="Gnerre S."/>
            <person name="Griggs A."/>
            <person name="Gujja S."/>
            <person name="Hansen M."/>
            <person name="Howarth C."/>
            <person name="Imamovic A."/>
            <person name="Ireland A."/>
            <person name="Larimer J."/>
            <person name="McCowan C."/>
            <person name="Murphy C."/>
            <person name="Pearson M."/>
            <person name="Poon T.W."/>
            <person name="Priest M."/>
            <person name="Roberts A."/>
            <person name="Saif S."/>
            <person name="Shea T."/>
            <person name="Sykes S."/>
            <person name="Wortman J."/>
            <person name="Nusbaum C."/>
            <person name="Birren B."/>
        </authorList>
    </citation>
    <scope>NUCLEOTIDE SEQUENCE [LARGE SCALE GENOMIC DNA]</scope>
    <source>
        <strain evidence="2">CTI-6</strain>
    </source>
</reference>
<dbReference type="PATRIC" id="fig|1316587.3.peg.2395"/>
<organism evidence="2">
    <name type="scientific">Fusobacterium nucleatum CTI-6</name>
    <dbReference type="NCBI Taxonomy" id="1316587"/>
    <lineage>
        <taxon>Bacteria</taxon>
        <taxon>Fusobacteriati</taxon>
        <taxon>Fusobacteriota</taxon>
        <taxon>Fusobacteriia</taxon>
        <taxon>Fusobacteriales</taxon>
        <taxon>Fusobacteriaceae</taxon>
        <taxon>Fusobacterium</taxon>
    </lineage>
</organism>